<dbReference type="GO" id="GO:0016020">
    <property type="term" value="C:membrane"/>
    <property type="evidence" value="ECO:0007669"/>
    <property type="project" value="InterPro"/>
</dbReference>
<dbReference type="RefSeq" id="WP_047240137.1">
    <property type="nucleotide sequence ID" value="NZ_CP011541.1"/>
</dbReference>
<evidence type="ECO:0000313" key="1">
    <source>
        <dbReference type="EMBL" id="AKK03053.1"/>
    </source>
</evidence>
<protein>
    <submittedName>
        <fullName evidence="1">Putative DUF3186 family protein</fullName>
    </submittedName>
</protein>
<reference evidence="1 2" key="1">
    <citation type="submission" date="2015-05" db="EMBL/GenBank/DDBJ databases">
        <title>Complete genome sequence of Corynebacterium epidermidicanis DSM 45586, isolated from the skin of a dog suffering from pruritus.</title>
        <authorList>
            <person name="Ruckert C."/>
            <person name="Albersmeier A."/>
            <person name="Winkler A."/>
            <person name="Tauch A."/>
        </authorList>
    </citation>
    <scope>NUCLEOTIDE SEQUENCE [LARGE SCALE GENOMIC DNA]</scope>
    <source>
        <strain evidence="1 2">DSM 45586</strain>
    </source>
</reference>
<organism evidence="1 2">
    <name type="scientific">Corynebacterium epidermidicanis</name>
    <dbReference type="NCBI Taxonomy" id="1050174"/>
    <lineage>
        <taxon>Bacteria</taxon>
        <taxon>Bacillati</taxon>
        <taxon>Actinomycetota</taxon>
        <taxon>Actinomycetes</taxon>
        <taxon>Mycobacteriales</taxon>
        <taxon>Corynebacteriaceae</taxon>
        <taxon>Corynebacterium</taxon>
    </lineage>
</organism>
<dbReference type="InterPro" id="IPR021522">
    <property type="entry name" value="MctB"/>
</dbReference>
<dbReference type="GO" id="GO:0055070">
    <property type="term" value="P:copper ion homeostasis"/>
    <property type="evidence" value="ECO:0007669"/>
    <property type="project" value="InterPro"/>
</dbReference>
<dbReference type="KEGG" id="cei:CEPID_05960"/>
<proteinExistence type="predicted"/>
<dbReference type="Proteomes" id="UP000035368">
    <property type="component" value="Chromosome"/>
</dbReference>
<name>A0A0G3GU11_9CORY</name>
<dbReference type="Pfam" id="PF11382">
    <property type="entry name" value="MctB"/>
    <property type="match status" value="1"/>
</dbReference>
<gene>
    <name evidence="1" type="ORF">CEPID_05960</name>
</gene>
<dbReference type="OrthoDB" id="4350157at2"/>
<evidence type="ECO:0000313" key="2">
    <source>
        <dbReference type="Proteomes" id="UP000035368"/>
    </source>
</evidence>
<dbReference type="AlphaFoldDB" id="A0A0G3GU11"/>
<accession>A0A0G3GU11</accession>
<dbReference type="STRING" id="1050174.CEPID_05960"/>
<dbReference type="EMBL" id="CP011541">
    <property type="protein sequence ID" value="AKK03053.1"/>
    <property type="molecule type" value="Genomic_DNA"/>
</dbReference>
<keyword evidence="2" id="KW-1185">Reference proteome</keyword>
<dbReference type="PATRIC" id="fig|1050174.4.peg.1205"/>
<sequence>MAKSKKRTGGVVAGLAFGLAAGVAAGTYVLAPNLPNGPVQTNNENAQQLVKAKSDAAIAAAQAATADSYIGSVAEKTVDGVLKDRPVLVLTTFDANPDDVKNVTWLLRKSGARDAGHVDLTEKFFAQDGADALKSIVANTLPAGAQLSTDKLDPGTHAGESLGAGLMLNKDNGNVQATPEERALLLGALRDAGYLNYQEGSILPGQLVVLITGDSDGTAAADFSAAQQAKFAQALDAKGNGVVVAGRVRTSAESGVIGRLRAAKAEVSTVDSVDRSFGRLATVLAAREQLTGHTGHYGTASSAEAAAPARPE</sequence>